<dbReference type="Proteomes" id="UP001501598">
    <property type="component" value="Unassembled WGS sequence"/>
</dbReference>
<dbReference type="SUPFAM" id="SSF89796">
    <property type="entry name" value="CoA-transferase family III (CaiB/BaiF)"/>
    <property type="match status" value="1"/>
</dbReference>
<evidence type="ECO:0008006" key="5">
    <source>
        <dbReference type="Google" id="ProtNLM"/>
    </source>
</evidence>
<evidence type="ECO:0000256" key="1">
    <source>
        <dbReference type="ARBA" id="ARBA00022679"/>
    </source>
</evidence>
<proteinExistence type="predicted"/>
<dbReference type="EMBL" id="BAABGT010000027">
    <property type="protein sequence ID" value="GAA4543464.1"/>
    <property type="molecule type" value="Genomic_DNA"/>
</dbReference>
<feature type="region of interest" description="Disordered" evidence="2">
    <location>
        <begin position="1"/>
        <end position="30"/>
    </location>
</feature>
<name>A0ABP8RP75_9PSEU</name>
<dbReference type="InterPro" id="IPR003673">
    <property type="entry name" value="CoA-Trfase_fam_III"/>
</dbReference>
<gene>
    <name evidence="3" type="ORF">GCM10023175_20280</name>
</gene>
<comment type="caution">
    <text evidence="3">The sequence shown here is derived from an EMBL/GenBank/DDBJ whole genome shotgun (WGS) entry which is preliminary data.</text>
</comment>
<dbReference type="PANTHER" id="PTHR48207:SF3">
    <property type="entry name" value="SUCCINATE--HYDROXYMETHYLGLUTARATE COA-TRANSFERASE"/>
    <property type="match status" value="1"/>
</dbReference>
<reference evidence="4" key="1">
    <citation type="journal article" date="2019" name="Int. J. Syst. Evol. Microbiol.">
        <title>The Global Catalogue of Microorganisms (GCM) 10K type strain sequencing project: providing services to taxonomists for standard genome sequencing and annotation.</title>
        <authorList>
            <consortium name="The Broad Institute Genomics Platform"/>
            <consortium name="The Broad Institute Genome Sequencing Center for Infectious Disease"/>
            <person name="Wu L."/>
            <person name="Ma J."/>
        </authorList>
    </citation>
    <scope>NUCLEOTIDE SEQUENCE [LARGE SCALE GENOMIC DNA]</scope>
    <source>
        <strain evidence="4">JCM 17906</strain>
    </source>
</reference>
<accession>A0ABP8RP75</accession>
<sequence length="99" mass="10568">MGRGQYARRAAKVPSAPVNTTEDLRDDPRIAARQMRRETRNRELGTIHTVGNPIKVASSLVGGEATLPGLGEHTDEVLAARLGLDAAAIADLRDAKVVN</sequence>
<keyword evidence="1" id="KW-0808">Transferase</keyword>
<evidence type="ECO:0000313" key="4">
    <source>
        <dbReference type="Proteomes" id="UP001501598"/>
    </source>
</evidence>
<dbReference type="InterPro" id="IPR050483">
    <property type="entry name" value="CoA-transferase_III_domain"/>
</dbReference>
<dbReference type="Gene3D" id="3.40.50.10540">
    <property type="entry name" value="Crotonobetainyl-coa:carnitine coa-transferase, domain 1"/>
    <property type="match status" value="1"/>
</dbReference>
<organism evidence="3 4">
    <name type="scientific">Pseudonocardia xishanensis</name>
    <dbReference type="NCBI Taxonomy" id="630995"/>
    <lineage>
        <taxon>Bacteria</taxon>
        <taxon>Bacillati</taxon>
        <taxon>Actinomycetota</taxon>
        <taxon>Actinomycetes</taxon>
        <taxon>Pseudonocardiales</taxon>
        <taxon>Pseudonocardiaceae</taxon>
        <taxon>Pseudonocardia</taxon>
    </lineage>
</organism>
<evidence type="ECO:0000313" key="3">
    <source>
        <dbReference type="EMBL" id="GAA4543464.1"/>
    </source>
</evidence>
<dbReference type="PANTHER" id="PTHR48207">
    <property type="entry name" value="SUCCINATE--HYDROXYMETHYLGLUTARATE COA-TRANSFERASE"/>
    <property type="match status" value="1"/>
</dbReference>
<protein>
    <recommendedName>
        <fullName evidence="5">CoA transferase family III</fullName>
    </recommendedName>
</protein>
<dbReference type="InterPro" id="IPR023606">
    <property type="entry name" value="CoA-Trfase_III_dom_1_sf"/>
</dbReference>
<evidence type="ECO:0000256" key="2">
    <source>
        <dbReference type="SAM" id="MobiDB-lite"/>
    </source>
</evidence>
<keyword evidence="4" id="KW-1185">Reference proteome</keyword>
<dbReference type="Pfam" id="PF02515">
    <property type="entry name" value="CoA_transf_3"/>
    <property type="match status" value="1"/>
</dbReference>